<feature type="non-terminal residue" evidence="3">
    <location>
        <position position="49"/>
    </location>
</feature>
<keyword evidence="1" id="KW-0479">Metal-binding</keyword>
<dbReference type="InterPro" id="IPR011011">
    <property type="entry name" value="Znf_FYVE_PHD"/>
</dbReference>
<organism evidence="3 4">
    <name type="scientific">Haematococcus lacustris</name>
    <name type="common">Green alga</name>
    <name type="synonym">Haematococcus pluvialis</name>
    <dbReference type="NCBI Taxonomy" id="44745"/>
    <lineage>
        <taxon>Eukaryota</taxon>
        <taxon>Viridiplantae</taxon>
        <taxon>Chlorophyta</taxon>
        <taxon>core chlorophytes</taxon>
        <taxon>Chlorophyceae</taxon>
        <taxon>CS clade</taxon>
        <taxon>Chlamydomonadales</taxon>
        <taxon>Haematococcaceae</taxon>
        <taxon>Haematococcus</taxon>
    </lineage>
</organism>
<evidence type="ECO:0000256" key="2">
    <source>
        <dbReference type="ARBA" id="ARBA00022833"/>
    </source>
</evidence>
<evidence type="ECO:0000313" key="3">
    <source>
        <dbReference type="EMBL" id="GFH31611.1"/>
    </source>
</evidence>
<name>A0A6A0AH41_HAELA</name>
<dbReference type="Proteomes" id="UP000485058">
    <property type="component" value="Unassembled WGS sequence"/>
</dbReference>
<dbReference type="SUPFAM" id="SSF57903">
    <property type="entry name" value="FYVE/PHD zinc finger"/>
    <property type="match status" value="1"/>
</dbReference>
<evidence type="ECO:0000313" key="4">
    <source>
        <dbReference type="Proteomes" id="UP000485058"/>
    </source>
</evidence>
<protein>
    <recommendedName>
        <fullName evidence="5">Phorbol-ester/DAG-type domain-containing protein</fullName>
    </recommendedName>
</protein>
<evidence type="ECO:0000256" key="1">
    <source>
        <dbReference type="ARBA" id="ARBA00022771"/>
    </source>
</evidence>
<keyword evidence="2" id="KW-0862">Zinc</keyword>
<dbReference type="AlphaFoldDB" id="A0A6A0AH41"/>
<dbReference type="GO" id="GO:0008270">
    <property type="term" value="F:zinc ion binding"/>
    <property type="evidence" value="ECO:0007669"/>
    <property type="project" value="UniProtKB-KW"/>
</dbReference>
<dbReference type="EMBL" id="BLLF01005771">
    <property type="protein sequence ID" value="GFH31611.1"/>
    <property type="molecule type" value="Genomic_DNA"/>
</dbReference>
<comment type="caution">
    <text evidence="3">The sequence shown here is derived from an EMBL/GenBank/DDBJ whole genome shotgun (WGS) entry which is preliminary data.</text>
</comment>
<reference evidence="3 4" key="1">
    <citation type="submission" date="2020-02" db="EMBL/GenBank/DDBJ databases">
        <title>Draft genome sequence of Haematococcus lacustris strain NIES-144.</title>
        <authorList>
            <person name="Morimoto D."/>
            <person name="Nakagawa S."/>
            <person name="Yoshida T."/>
            <person name="Sawayama S."/>
        </authorList>
    </citation>
    <scope>NUCLEOTIDE SEQUENCE [LARGE SCALE GENOMIC DNA]</scope>
    <source>
        <strain evidence="3 4">NIES-144</strain>
    </source>
</reference>
<keyword evidence="4" id="KW-1185">Reference proteome</keyword>
<dbReference type="Gene3D" id="3.30.40.10">
    <property type="entry name" value="Zinc/RING finger domain, C3HC4 (zinc finger)"/>
    <property type="match status" value="1"/>
</dbReference>
<keyword evidence="1" id="KW-0863">Zinc-finger</keyword>
<proteinExistence type="predicted"/>
<gene>
    <name evidence="3" type="ORF">HaLaN_30687</name>
</gene>
<evidence type="ECO:0008006" key="5">
    <source>
        <dbReference type="Google" id="ProtNLM"/>
    </source>
</evidence>
<feature type="non-terminal residue" evidence="3">
    <location>
        <position position="1"/>
    </location>
</feature>
<accession>A0A6A0AH41</accession>
<dbReference type="InterPro" id="IPR013083">
    <property type="entry name" value="Znf_RING/FYVE/PHD"/>
</dbReference>
<sequence>MFSEADKSGEVCKICQGPWEASDPGLAVCAVCDQVVHQVCDQQHISSLQ</sequence>